<dbReference type="SMART" id="SM00421">
    <property type="entry name" value="HTH_LUXR"/>
    <property type="match status" value="1"/>
</dbReference>
<dbReference type="Gene3D" id="1.25.40.10">
    <property type="entry name" value="Tetratricopeptide repeat domain"/>
    <property type="match status" value="1"/>
</dbReference>
<dbReference type="Pfam" id="PF00196">
    <property type="entry name" value="GerE"/>
    <property type="match status" value="1"/>
</dbReference>
<organism evidence="5 6">
    <name type="scientific">Nocardioides immobilis</name>
    <dbReference type="NCBI Taxonomy" id="2049295"/>
    <lineage>
        <taxon>Bacteria</taxon>
        <taxon>Bacillati</taxon>
        <taxon>Actinomycetota</taxon>
        <taxon>Actinomycetes</taxon>
        <taxon>Propionibacteriales</taxon>
        <taxon>Nocardioidaceae</taxon>
        <taxon>Nocardioides</taxon>
    </lineage>
</organism>
<dbReference type="Pfam" id="PF13191">
    <property type="entry name" value="AAA_16"/>
    <property type="match status" value="1"/>
</dbReference>
<dbReference type="SUPFAM" id="SSF46894">
    <property type="entry name" value="C-terminal effector domain of the bipartite response regulators"/>
    <property type="match status" value="1"/>
</dbReference>
<evidence type="ECO:0000259" key="4">
    <source>
        <dbReference type="PROSITE" id="PS50043"/>
    </source>
</evidence>
<keyword evidence="6" id="KW-1185">Reference proteome</keyword>
<accession>A0A417XWF8</accession>
<dbReference type="InterPro" id="IPR036388">
    <property type="entry name" value="WH-like_DNA-bd_sf"/>
</dbReference>
<dbReference type="InterPro" id="IPR016032">
    <property type="entry name" value="Sig_transdc_resp-reg_C-effctor"/>
</dbReference>
<dbReference type="InterPro" id="IPR041664">
    <property type="entry name" value="AAA_16"/>
</dbReference>
<protein>
    <submittedName>
        <fullName evidence="5">Helix-turn-helix transcriptional regulator</fullName>
    </submittedName>
</protein>
<dbReference type="GO" id="GO:0005737">
    <property type="term" value="C:cytoplasm"/>
    <property type="evidence" value="ECO:0007669"/>
    <property type="project" value="TreeGrafter"/>
</dbReference>
<dbReference type="InterPro" id="IPR027417">
    <property type="entry name" value="P-loop_NTPase"/>
</dbReference>
<reference evidence="5 6" key="1">
    <citation type="submission" date="2018-09" db="EMBL/GenBank/DDBJ databases">
        <title>Genome sequencing of Nocardioides immobilis CCTCC AB 2017083 for comparison to Nocardioides silvaticus.</title>
        <authorList>
            <person name="Li C."/>
            <person name="Wang G."/>
        </authorList>
    </citation>
    <scope>NUCLEOTIDE SEQUENCE [LARGE SCALE GENOMIC DNA]</scope>
    <source>
        <strain evidence="5 6">CCTCC AB 2017083</strain>
    </source>
</reference>
<dbReference type="GO" id="GO:0006355">
    <property type="term" value="P:regulation of DNA-templated transcription"/>
    <property type="evidence" value="ECO:0007669"/>
    <property type="project" value="InterPro"/>
</dbReference>
<keyword evidence="2" id="KW-0067">ATP-binding</keyword>
<dbReference type="SUPFAM" id="SSF48452">
    <property type="entry name" value="TPR-like"/>
    <property type="match status" value="1"/>
</dbReference>
<dbReference type="Proteomes" id="UP000283644">
    <property type="component" value="Unassembled WGS sequence"/>
</dbReference>
<comment type="caution">
    <text evidence="5">The sequence shown here is derived from an EMBL/GenBank/DDBJ whole genome shotgun (WGS) entry which is preliminary data.</text>
</comment>
<evidence type="ECO:0000256" key="1">
    <source>
        <dbReference type="ARBA" id="ARBA00022741"/>
    </source>
</evidence>
<dbReference type="InterPro" id="IPR000792">
    <property type="entry name" value="Tscrpt_reg_LuxR_C"/>
</dbReference>
<dbReference type="InterPro" id="IPR011990">
    <property type="entry name" value="TPR-like_helical_dom_sf"/>
</dbReference>
<name>A0A417XWF8_9ACTN</name>
<dbReference type="PANTHER" id="PTHR16305:SF35">
    <property type="entry name" value="TRANSCRIPTIONAL ACTIVATOR DOMAIN"/>
    <property type="match status" value="1"/>
</dbReference>
<dbReference type="PROSITE" id="PS50043">
    <property type="entry name" value="HTH_LUXR_2"/>
    <property type="match status" value="1"/>
</dbReference>
<dbReference type="GO" id="GO:0005524">
    <property type="term" value="F:ATP binding"/>
    <property type="evidence" value="ECO:0007669"/>
    <property type="project" value="UniProtKB-KW"/>
</dbReference>
<dbReference type="SUPFAM" id="SSF52540">
    <property type="entry name" value="P-loop containing nucleoside triphosphate hydrolases"/>
    <property type="match status" value="1"/>
</dbReference>
<feature type="region of interest" description="Disordered" evidence="3">
    <location>
        <begin position="21"/>
        <end position="55"/>
    </location>
</feature>
<evidence type="ECO:0000256" key="2">
    <source>
        <dbReference type="ARBA" id="ARBA00022840"/>
    </source>
</evidence>
<dbReference type="PANTHER" id="PTHR16305">
    <property type="entry name" value="TESTICULAR SOLUBLE ADENYLYL CYCLASE"/>
    <property type="match status" value="1"/>
</dbReference>
<dbReference type="GO" id="GO:0004016">
    <property type="term" value="F:adenylate cyclase activity"/>
    <property type="evidence" value="ECO:0007669"/>
    <property type="project" value="TreeGrafter"/>
</dbReference>
<dbReference type="EMBL" id="QXGH01000028">
    <property type="protein sequence ID" value="RHW24854.1"/>
    <property type="molecule type" value="Genomic_DNA"/>
</dbReference>
<dbReference type="CDD" id="cd06170">
    <property type="entry name" value="LuxR_C_like"/>
    <property type="match status" value="1"/>
</dbReference>
<sequence length="1036" mass="108440">MSSSVAVSSALRLSGRLIRRISTPSSRRSRSRAVTDREPSSRCRSRTPPGDGWDDAAVVGSLGDVPLVGRERELTLLRESVARAADGNAGAVLVAGEAGGGKTRLVRALLTDPPPPAPLVVRAQCVDLGDPGLPYLAIVDLVRALEAVAATDADVAAVIDGLPVLAGITGPVSAGDTPVDEGRRLQLFDATASLLAGVGRVRGPVLVVVEDLHWVDSSSADFLRFLLSRMTTERVLVVATVRTDGLAARPRARQLLSELGRLPAVRRIDLEPFGPAEVTEYVARLLGSEPDPEVAAEVYRRTRGNPYYVQTLAAGVAQTGRLDARIPRALADLLVGRVEGLGDDVRAVVRSAAVAAGAVPDRLLREVVDLDDARLDEAVRAAVAEGLLTPDGAGYVFAHDLLRAAIYGDLLPGERARLHAAHAAALEAGVAGSAPAAGIAHHYQEAQDAPKTLKWSVRAGDAAMAVRAPGEALQHLEHALAAWPDVEGAADLAGAAHGRVAVRAAHAARLAGEQARATDWAGRAIGLCDADGDRPGGIEARAELVHQLVEADVSDQAVRPAEEAVRLAESSDPGSTALAHAALARALLAERRTDEARPVAERALVEARAAGATGLEVEVLTTAAFLDEVAGDRVAAADRLDTALRLARDAGELTAELRAHYLLASLHYYNGDVTGSLPVLGAAMTRVAETGLRWSNPGIELRLLSTVALYVSGDLDGSLKAAQAPESEPPDVAAARLAAVSCYAVVAGGLPDAAPRLAALRESWSVHPQVALVAGGCEADLLAWEGDSDAAVAVAERAQSHLDAVAGEGMYGGLWLSAIALGALADRASYCRQRRDDAGATAALRQGDVLLQRVERIVEGGRGRPGELGPEGRAWHARARAEHARLRDEPGVELWQQALDAFGYGHVYEQARCRWRLADALVAAGNRDGARPHALAAAASAQQMQAAPLQRAVAATISQARLAGAATSTDAVLTGREREVLTLVAEGMTNREIGKRLFISEKTASVHLSNLMTKLNVSSRTEAVTVARRRGLLDVP</sequence>
<dbReference type="GO" id="GO:0003677">
    <property type="term" value="F:DNA binding"/>
    <property type="evidence" value="ECO:0007669"/>
    <property type="project" value="InterPro"/>
</dbReference>
<feature type="domain" description="HTH luxR-type" evidence="4">
    <location>
        <begin position="966"/>
        <end position="1031"/>
    </location>
</feature>
<evidence type="ECO:0000313" key="6">
    <source>
        <dbReference type="Proteomes" id="UP000283644"/>
    </source>
</evidence>
<evidence type="ECO:0000256" key="3">
    <source>
        <dbReference type="SAM" id="MobiDB-lite"/>
    </source>
</evidence>
<gene>
    <name evidence="5" type="ORF">D0Z08_21865</name>
</gene>
<dbReference type="PRINTS" id="PR00038">
    <property type="entry name" value="HTHLUXR"/>
</dbReference>
<proteinExistence type="predicted"/>
<keyword evidence="1" id="KW-0547">Nucleotide-binding</keyword>
<dbReference type="OrthoDB" id="5476461at2"/>
<dbReference type="Gene3D" id="1.10.10.10">
    <property type="entry name" value="Winged helix-like DNA-binding domain superfamily/Winged helix DNA-binding domain"/>
    <property type="match status" value="1"/>
</dbReference>
<dbReference type="AlphaFoldDB" id="A0A417XWF8"/>
<evidence type="ECO:0000313" key="5">
    <source>
        <dbReference type="EMBL" id="RHW24854.1"/>
    </source>
</evidence>